<reference evidence="1 2" key="1">
    <citation type="submission" date="2019-07" db="EMBL/GenBank/DDBJ databases">
        <title>Insights of Desulfuromonas acetexigens electromicrobiology.</title>
        <authorList>
            <person name="Katuri K."/>
            <person name="Sapireddy V."/>
            <person name="Shaw D.R."/>
            <person name="Saikaly P."/>
        </authorList>
    </citation>
    <scope>NUCLEOTIDE SEQUENCE [LARGE SCALE GENOMIC DNA]</scope>
    <source>
        <strain evidence="1 2">2873</strain>
    </source>
</reference>
<accession>A0A550J6R4</accession>
<sequence>MTTKYRFSNFRITLRAKDHNPPHVHLMGPDFEAVISLMTLAVMDGSAPTKVLRHALKWIADNREELMEQWHALHG</sequence>
<dbReference type="Pfam" id="PF13711">
    <property type="entry name" value="DUF4160"/>
    <property type="match status" value="1"/>
</dbReference>
<organism evidence="1 2">
    <name type="scientific">Trichloromonas acetexigens</name>
    <dbReference type="NCBI Taxonomy" id="38815"/>
    <lineage>
        <taxon>Bacteria</taxon>
        <taxon>Pseudomonadati</taxon>
        <taxon>Thermodesulfobacteriota</taxon>
        <taxon>Desulfuromonadia</taxon>
        <taxon>Desulfuromonadales</taxon>
        <taxon>Trichloromonadaceae</taxon>
        <taxon>Trichloromonas</taxon>
    </lineage>
</organism>
<evidence type="ECO:0000313" key="1">
    <source>
        <dbReference type="EMBL" id="TRO78924.1"/>
    </source>
</evidence>
<name>A0A550J6R4_9BACT</name>
<dbReference type="InterPro" id="IPR025427">
    <property type="entry name" value="DUF4160"/>
</dbReference>
<dbReference type="Proteomes" id="UP000317155">
    <property type="component" value="Unassembled WGS sequence"/>
</dbReference>
<protein>
    <submittedName>
        <fullName evidence="1">DUF4160 domain-containing protein</fullName>
    </submittedName>
</protein>
<dbReference type="RefSeq" id="WP_092054240.1">
    <property type="nucleotide sequence ID" value="NZ_FOJJ01000005.1"/>
</dbReference>
<dbReference type="AlphaFoldDB" id="A0A550J6R4"/>
<evidence type="ECO:0000313" key="2">
    <source>
        <dbReference type="Proteomes" id="UP000317155"/>
    </source>
</evidence>
<gene>
    <name evidence="1" type="ORF">FL622_14655</name>
</gene>
<dbReference type="EMBL" id="VJVV01000013">
    <property type="protein sequence ID" value="TRO78924.1"/>
    <property type="molecule type" value="Genomic_DNA"/>
</dbReference>
<comment type="caution">
    <text evidence="1">The sequence shown here is derived from an EMBL/GenBank/DDBJ whole genome shotgun (WGS) entry which is preliminary data.</text>
</comment>
<dbReference type="OrthoDB" id="122670at2"/>
<keyword evidence="2" id="KW-1185">Reference proteome</keyword>
<proteinExistence type="predicted"/>